<dbReference type="Pfam" id="PF00258">
    <property type="entry name" value="Flavodoxin_1"/>
    <property type="match status" value="1"/>
</dbReference>
<evidence type="ECO:0000256" key="1">
    <source>
        <dbReference type="SAM" id="Phobius"/>
    </source>
</evidence>
<dbReference type="EMBL" id="SDMP01000016">
    <property type="protein sequence ID" value="RYR05799.1"/>
    <property type="molecule type" value="Genomic_DNA"/>
</dbReference>
<dbReference type="InterPro" id="IPR008254">
    <property type="entry name" value="Flavodoxin/NO_synth"/>
</dbReference>
<keyword evidence="1" id="KW-0812">Transmembrane</keyword>
<keyword evidence="1" id="KW-0472">Membrane</keyword>
<dbReference type="GO" id="GO:0010181">
    <property type="term" value="F:FMN binding"/>
    <property type="evidence" value="ECO:0007669"/>
    <property type="project" value="InterPro"/>
</dbReference>
<keyword evidence="4" id="KW-1185">Reference proteome</keyword>
<dbReference type="AlphaFoldDB" id="A0A444YV40"/>
<dbReference type="InterPro" id="IPR029039">
    <property type="entry name" value="Flavoprotein-like_sf"/>
</dbReference>
<organism evidence="3 4">
    <name type="scientific">Arachis hypogaea</name>
    <name type="common">Peanut</name>
    <dbReference type="NCBI Taxonomy" id="3818"/>
    <lineage>
        <taxon>Eukaryota</taxon>
        <taxon>Viridiplantae</taxon>
        <taxon>Streptophyta</taxon>
        <taxon>Embryophyta</taxon>
        <taxon>Tracheophyta</taxon>
        <taxon>Spermatophyta</taxon>
        <taxon>Magnoliopsida</taxon>
        <taxon>eudicotyledons</taxon>
        <taxon>Gunneridae</taxon>
        <taxon>Pentapetalae</taxon>
        <taxon>rosids</taxon>
        <taxon>fabids</taxon>
        <taxon>Fabales</taxon>
        <taxon>Fabaceae</taxon>
        <taxon>Papilionoideae</taxon>
        <taxon>50 kb inversion clade</taxon>
        <taxon>dalbergioids sensu lato</taxon>
        <taxon>Dalbergieae</taxon>
        <taxon>Pterocarpus clade</taxon>
        <taxon>Arachis</taxon>
    </lineage>
</organism>
<evidence type="ECO:0000313" key="3">
    <source>
        <dbReference type="EMBL" id="RYR05799.1"/>
    </source>
</evidence>
<feature type="domain" description="Flavodoxin-like" evidence="2">
    <location>
        <begin position="68"/>
        <end position="174"/>
    </location>
</feature>
<sequence length="573" mass="64898">MPLWLPSLPRDVSVSAILSSVAAAAAAAAAATAASFLIYKSHLRPHKENLITLHQEQPKRNPRGKILFVSRIGFSTAEAVAKRLCDLLESKGLVLEVVDARTYDPEDLPKENLILLLHSTSHNQPPLPFADNSKGAKDFASWLVDNAESFGIGAVVVKACSFTAFVVGKRDGKNLMAKAVNHIRDLDHVQYDSDFEEWWGSVVAAVSGEVANGMCRESEAEDDAGCCDPKCIYMLVENVDDGDRSTPYRRRMLTISEANFMKSGTVDLEDGGPVTVQWPLPNGEATYSRLPFKEFCSVGLSLFFIGYLDENIATERVFDYAEKMWCLKYDGHTWIWSLCRTIFFPDQLRPIIIPYDGKLCFIGDDLWVDIYNLKSEFWEKREVPASVRMDPHSYFLWETLIVLYSSDDVNQWLMSYDLNANIWSPFECNFPPVRDYRAYRKFVRLGCSDFLLIIDFVSIWWIYDLSKKKLAAVVPVNDLDEIGMVSDVFCCHHTSKESLIYVFINTDYMDIKMDIEGPNDYINFVPYVRVKLQTDGNFSAKVESKGNLKVGPHMKYYVFAAEDQDIKGKTTVA</sequence>
<keyword evidence="1" id="KW-1133">Transmembrane helix</keyword>
<feature type="transmembrane region" description="Helical" evidence="1">
    <location>
        <begin position="12"/>
        <end position="39"/>
    </location>
</feature>
<name>A0A444YV40_ARAHY</name>
<dbReference type="Proteomes" id="UP000289738">
    <property type="component" value="Chromosome B06"/>
</dbReference>
<reference evidence="3 4" key="1">
    <citation type="submission" date="2019-01" db="EMBL/GenBank/DDBJ databases">
        <title>Sequencing of cultivated peanut Arachis hypogaea provides insights into genome evolution and oil improvement.</title>
        <authorList>
            <person name="Chen X."/>
        </authorList>
    </citation>
    <scope>NUCLEOTIDE SEQUENCE [LARGE SCALE GENOMIC DNA]</scope>
    <source>
        <strain evidence="4">cv. Fuhuasheng</strain>
        <tissue evidence="3">Leaves</tissue>
    </source>
</reference>
<accession>A0A444YV40</accession>
<dbReference type="Gene3D" id="3.40.50.360">
    <property type="match status" value="1"/>
</dbReference>
<comment type="caution">
    <text evidence="3">The sequence shown here is derived from an EMBL/GenBank/DDBJ whole genome shotgun (WGS) entry which is preliminary data.</text>
</comment>
<proteinExistence type="predicted"/>
<dbReference type="STRING" id="3818.A0A444YV40"/>
<evidence type="ECO:0000259" key="2">
    <source>
        <dbReference type="Pfam" id="PF00258"/>
    </source>
</evidence>
<evidence type="ECO:0000313" key="4">
    <source>
        <dbReference type="Proteomes" id="UP000289738"/>
    </source>
</evidence>
<gene>
    <name evidence="3" type="ORF">Ahy_B06g085617</name>
</gene>
<protein>
    <recommendedName>
        <fullName evidence="2">Flavodoxin-like domain-containing protein</fullName>
    </recommendedName>
</protein>
<dbReference type="SUPFAM" id="SSF52218">
    <property type="entry name" value="Flavoproteins"/>
    <property type="match status" value="1"/>
</dbReference>
<feature type="transmembrane region" description="Helical" evidence="1">
    <location>
        <begin position="442"/>
        <end position="463"/>
    </location>
</feature>